<accession>M8E504</accession>
<name>M8E504_9BACL</name>
<keyword evidence="5" id="KW-0050">Antiport</keyword>
<keyword evidence="17" id="KW-1185">Reference proteome</keyword>
<comment type="caution">
    <text evidence="16">The sequence shown here is derived from an EMBL/GenBank/DDBJ whole genome shotgun (WGS) entry which is preliminary data.</text>
</comment>
<evidence type="ECO:0000256" key="13">
    <source>
        <dbReference type="ARBA" id="ARBA00040630"/>
    </source>
</evidence>
<evidence type="ECO:0000256" key="4">
    <source>
        <dbReference type="ARBA" id="ARBA00022448"/>
    </source>
</evidence>
<dbReference type="Gene3D" id="1.20.1250.20">
    <property type="entry name" value="MFS general substrate transporter like domains"/>
    <property type="match status" value="1"/>
</dbReference>
<keyword evidence="10" id="KW-0406">Ion transport</keyword>
<keyword evidence="6" id="KW-1003">Cell membrane</keyword>
<evidence type="ECO:0000256" key="8">
    <source>
        <dbReference type="ARBA" id="ARBA00022781"/>
    </source>
</evidence>
<dbReference type="GO" id="GO:0005886">
    <property type="term" value="C:plasma membrane"/>
    <property type="evidence" value="ECO:0007669"/>
    <property type="project" value="UniProtKB-SubCell"/>
</dbReference>
<dbReference type="SUPFAM" id="SSF103473">
    <property type="entry name" value="MFS general substrate transporter"/>
    <property type="match status" value="1"/>
</dbReference>
<dbReference type="AlphaFoldDB" id="M8E504"/>
<dbReference type="PRINTS" id="PR01036">
    <property type="entry name" value="TCRTETB"/>
</dbReference>
<evidence type="ECO:0000313" key="16">
    <source>
        <dbReference type="EMBL" id="EMT50545.1"/>
    </source>
</evidence>
<dbReference type="CDD" id="cd17321">
    <property type="entry name" value="MFS_MMR_MDR_like"/>
    <property type="match status" value="1"/>
</dbReference>
<feature type="transmembrane region" description="Helical" evidence="14">
    <location>
        <begin position="445"/>
        <end position="464"/>
    </location>
</feature>
<feature type="transmembrane region" description="Helical" evidence="14">
    <location>
        <begin position="157"/>
        <end position="179"/>
    </location>
</feature>
<feature type="transmembrane region" description="Helical" evidence="14">
    <location>
        <begin position="366"/>
        <end position="386"/>
    </location>
</feature>
<dbReference type="GO" id="GO:0046677">
    <property type="term" value="P:response to antibiotic"/>
    <property type="evidence" value="ECO:0007669"/>
    <property type="project" value="UniProtKB-KW"/>
</dbReference>
<evidence type="ECO:0000313" key="17">
    <source>
        <dbReference type="Proteomes" id="UP000012081"/>
    </source>
</evidence>
<dbReference type="InterPro" id="IPR036259">
    <property type="entry name" value="MFS_trans_sf"/>
</dbReference>
<protein>
    <recommendedName>
        <fullName evidence="13">Tetracycline resistance protein</fullName>
    </recommendedName>
</protein>
<keyword evidence="11 14" id="KW-0472">Membrane</keyword>
<feature type="transmembrane region" description="Helical" evidence="14">
    <location>
        <begin position="98"/>
        <end position="118"/>
    </location>
</feature>
<evidence type="ECO:0000256" key="1">
    <source>
        <dbReference type="ARBA" id="ARBA00003279"/>
    </source>
</evidence>
<feature type="transmembrane region" description="Helical" evidence="14">
    <location>
        <begin position="240"/>
        <end position="257"/>
    </location>
</feature>
<keyword evidence="4" id="KW-0813">Transport</keyword>
<proteinExistence type="inferred from homology"/>
<feature type="transmembrane region" description="Helical" evidence="14">
    <location>
        <begin position="124"/>
        <end position="145"/>
    </location>
</feature>
<feature type="transmembrane region" description="Helical" evidence="14">
    <location>
        <begin position="185"/>
        <end position="206"/>
    </location>
</feature>
<comment type="similarity">
    <text evidence="3">Belongs to the major facilitator superfamily. TCR/Tet family.</text>
</comment>
<keyword evidence="12" id="KW-0046">Antibiotic resistance</keyword>
<comment type="subcellular location">
    <subcellularLocation>
        <location evidence="2">Cell membrane</location>
        <topology evidence="2">Multi-pass membrane protein</topology>
    </subcellularLocation>
</comment>
<dbReference type="Proteomes" id="UP000012081">
    <property type="component" value="Unassembled WGS sequence"/>
</dbReference>
<evidence type="ECO:0000256" key="5">
    <source>
        <dbReference type="ARBA" id="ARBA00022449"/>
    </source>
</evidence>
<feature type="transmembrane region" description="Helical" evidence="14">
    <location>
        <begin position="340"/>
        <end position="360"/>
    </location>
</feature>
<evidence type="ECO:0000256" key="6">
    <source>
        <dbReference type="ARBA" id="ARBA00022475"/>
    </source>
</evidence>
<feature type="transmembrane region" description="Helical" evidence="14">
    <location>
        <begin position="67"/>
        <end position="86"/>
    </location>
</feature>
<evidence type="ECO:0000256" key="12">
    <source>
        <dbReference type="ARBA" id="ARBA00023251"/>
    </source>
</evidence>
<feature type="domain" description="Major facilitator superfamily (MFS) profile" evidence="15">
    <location>
        <begin position="32"/>
        <end position="472"/>
    </location>
</feature>
<dbReference type="GO" id="GO:0015297">
    <property type="term" value="F:antiporter activity"/>
    <property type="evidence" value="ECO:0007669"/>
    <property type="project" value="UniProtKB-KW"/>
</dbReference>
<dbReference type="PANTHER" id="PTHR23501">
    <property type="entry name" value="MAJOR FACILITATOR SUPERFAMILY"/>
    <property type="match status" value="1"/>
</dbReference>
<keyword evidence="7 14" id="KW-0812">Transmembrane</keyword>
<keyword evidence="8" id="KW-0375">Hydrogen ion transport</keyword>
<feature type="transmembrane region" description="Helical" evidence="14">
    <location>
        <begin position="406"/>
        <end position="425"/>
    </location>
</feature>
<evidence type="ECO:0000256" key="10">
    <source>
        <dbReference type="ARBA" id="ARBA00023065"/>
    </source>
</evidence>
<feature type="transmembrane region" description="Helical" evidence="14">
    <location>
        <begin position="306"/>
        <end position="328"/>
    </location>
</feature>
<dbReference type="InterPro" id="IPR020846">
    <property type="entry name" value="MFS_dom"/>
</dbReference>
<dbReference type="STRING" id="1300222.I532_21795"/>
<feature type="transmembrane region" description="Helical" evidence="14">
    <location>
        <begin position="218"/>
        <end position="234"/>
    </location>
</feature>
<dbReference type="PATRIC" id="fig|1300222.3.peg.4579"/>
<dbReference type="PANTHER" id="PTHR23501:SF188">
    <property type="entry name" value="TETRACYCLINE RESISTANCE PROTEIN"/>
    <property type="match status" value="1"/>
</dbReference>
<keyword evidence="9 14" id="KW-1133">Transmembrane helix</keyword>
<evidence type="ECO:0000256" key="3">
    <source>
        <dbReference type="ARBA" id="ARBA00007520"/>
    </source>
</evidence>
<sequence length="473" mass="50418">MVDKERNEQDRLQTEGAEAAGPARAIGHLPAVLAWLGFLGFFSVLNETVFTVSLPDIANQFGIPPSTANWVTISFVITFGIGSAIYGRLADMYGVKWLLVIGLCIYSGGSLLGLFAPFSFPAVIAARFIQGAGASAVPAMIMVMIARYIGPEDRGKAFGIVGSMVAMGEGIGPVIGGVVADTIHWSFLFLLPVVTLVSIPFFLWVLPHEPSRKGKVDVKGALLLSAVMVMFTLYTTGYQWGYLAGSFLLLGMFAFYIRRVEQPFIEPSLFRKPRFVKGVLTGCILLGTAAGFISMVPYMMRDVHHLSTGLIGGGILFPGTMSVAFFGVVGGRLADRRGHLFVLSLGVFLITMSFLGTALFADQTPWLMTGALVLAFGGLSFVKTAISSSVAETLEEHEAGAGMGMLNLACFLSEGIGAAIVGGLLSNSLLDFPLLPTVGQPAAFVYSNLLIVFALLVFVGRVIYSSAYGRRQS</sequence>
<dbReference type="Gene3D" id="1.20.1720.10">
    <property type="entry name" value="Multidrug resistance protein D"/>
    <property type="match status" value="1"/>
</dbReference>
<dbReference type="Pfam" id="PF07690">
    <property type="entry name" value="MFS_1"/>
    <property type="match status" value="1"/>
</dbReference>
<dbReference type="EMBL" id="APBN01000014">
    <property type="protein sequence ID" value="EMT50545.1"/>
    <property type="molecule type" value="Genomic_DNA"/>
</dbReference>
<evidence type="ECO:0000256" key="11">
    <source>
        <dbReference type="ARBA" id="ARBA00023136"/>
    </source>
</evidence>
<reference evidence="16 17" key="1">
    <citation type="submission" date="2013-03" db="EMBL/GenBank/DDBJ databases">
        <title>Assembly of a new bacterial strain Brevibacillus borstelensis AK1.</title>
        <authorList>
            <person name="Rajan I."/>
            <person name="PoliReddy D."/>
            <person name="Sugumar T."/>
            <person name="Rathinam K."/>
            <person name="Alqarawi S."/>
            <person name="Khalil A.B."/>
            <person name="Sivakumar N."/>
        </authorList>
    </citation>
    <scope>NUCLEOTIDE SEQUENCE [LARGE SCALE GENOMIC DNA]</scope>
    <source>
        <strain evidence="16 17">AK1</strain>
    </source>
</reference>
<evidence type="ECO:0000256" key="9">
    <source>
        <dbReference type="ARBA" id="ARBA00022989"/>
    </source>
</evidence>
<evidence type="ECO:0000256" key="2">
    <source>
        <dbReference type="ARBA" id="ARBA00004651"/>
    </source>
</evidence>
<dbReference type="PROSITE" id="PS50850">
    <property type="entry name" value="MFS"/>
    <property type="match status" value="1"/>
</dbReference>
<dbReference type="GO" id="GO:1902600">
    <property type="term" value="P:proton transmembrane transport"/>
    <property type="evidence" value="ECO:0007669"/>
    <property type="project" value="UniProtKB-KW"/>
</dbReference>
<feature type="transmembrane region" description="Helical" evidence="14">
    <location>
        <begin position="278"/>
        <end position="300"/>
    </location>
</feature>
<comment type="function">
    <text evidence="1">Resistance to tetracycline by an active tetracycline efflux. This is an energy-dependent process that decreases the accumulation of the antibiotic in whole cells. This protein functions as a metal-tetracycline/H(+) antiporter.</text>
</comment>
<evidence type="ECO:0000256" key="7">
    <source>
        <dbReference type="ARBA" id="ARBA00022692"/>
    </source>
</evidence>
<evidence type="ECO:0000259" key="15">
    <source>
        <dbReference type="PROSITE" id="PS50850"/>
    </source>
</evidence>
<evidence type="ECO:0000256" key="14">
    <source>
        <dbReference type="SAM" id="Phobius"/>
    </source>
</evidence>
<feature type="transmembrane region" description="Helical" evidence="14">
    <location>
        <begin position="32"/>
        <end position="55"/>
    </location>
</feature>
<organism evidence="16 17">
    <name type="scientific">Brevibacillus borstelensis AK1</name>
    <dbReference type="NCBI Taxonomy" id="1300222"/>
    <lineage>
        <taxon>Bacteria</taxon>
        <taxon>Bacillati</taxon>
        <taxon>Bacillota</taxon>
        <taxon>Bacilli</taxon>
        <taxon>Bacillales</taxon>
        <taxon>Paenibacillaceae</taxon>
        <taxon>Brevibacillus</taxon>
    </lineage>
</organism>
<gene>
    <name evidence="16" type="ORF">I532_21795</name>
</gene>
<dbReference type="InterPro" id="IPR011701">
    <property type="entry name" value="MFS"/>
</dbReference>